<evidence type="ECO:0000256" key="3">
    <source>
        <dbReference type="ARBA" id="ARBA00012517"/>
    </source>
</evidence>
<feature type="transmembrane region" description="Helical" evidence="20">
    <location>
        <begin position="244"/>
        <end position="266"/>
    </location>
</feature>
<dbReference type="SUPFAM" id="SSF81653">
    <property type="entry name" value="Calcium ATPase, transduction domain A"/>
    <property type="match status" value="1"/>
</dbReference>
<evidence type="ECO:0000256" key="2">
    <source>
        <dbReference type="ARBA" id="ARBA00006024"/>
    </source>
</evidence>
<dbReference type="NCBIfam" id="TIGR01511">
    <property type="entry name" value="ATPase-IB1_Cu"/>
    <property type="match status" value="1"/>
</dbReference>
<dbReference type="GO" id="GO:0016887">
    <property type="term" value="F:ATP hydrolysis activity"/>
    <property type="evidence" value="ECO:0007669"/>
    <property type="project" value="InterPro"/>
</dbReference>
<dbReference type="PROSITE" id="PS50846">
    <property type="entry name" value="HMA_2"/>
    <property type="match status" value="1"/>
</dbReference>
<dbReference type="InterPro" id="IPR008250">
    <property type="entry name" value="ATPase_P-typ_transduc_dom_A_sf"/>
</dbReference>
<dbReference type="RefSeq" id="WP_211197577.1">
    <property type="nucleotide sequence ID" value="NZ_CBXV010000001.1"/>
</dbReference>
<dbReference type="InterPro" id="IPR036412">
    <property type="entry name" value="HAD-like_sf"/>
</dbReference>
<name>A0A0B6WSS3_9BACT</name>
<evidence type="ECO:0000256" key="1">
    <source>
        <dbReference type="ARBA" id="ARBA00004651"/>
    </source>
</evidence>
<dbReference type="CDD" id="cd00371">
    <property type="entry name" value="HMA"/>
    <property type="match status" value="1"/>
</dbReference>
<dbReference type="PROSITE" id="PS01047">
    <property type="entry name" value="HMA_1"/>
    <property type="match status" value="1"/>
</dbReference>
<keyword evidence="6" id="KW-0597">Phosphoprotein</keyword>
<dbReference type="Pfam" id="PF00122">
    <property type="entry name" value="E1-E2_ATPase"/>
    <property type="match status" value="1"/>
</dbReference>
<dbReference type="SFLD" id="SFLDS00003">
    <property type="entry name" value="Haloacid_Dehalogenase"/>
    <property type="match status" value="1"/>
</dbReference>
<dbReference type="PANTHER" id="PTHR43520">
    <property type="entry name" value="ATP7, ISOFORM B"/>
    <property type="match status" value="1"/>
</dbReference>
<dbReference type="InterPro" id="IPR006121">
    <property type="entry name" value="HMA_dom"/>
</dbReference>
<keyword evidence="5 20" id="KW-1003">Cell membrane</keyword>
<evidence type="ECO:0000259" key="21">
    <source>
        <dbReference type="PROSITE" id="PS50846"/>
    </source>
</evidence>
<dbReference type="GO" id="GO:0060003">
    <property type="term" value="P:copper ion export"/>
    <property type="evidence" value="ECO:0007669"/>
    <property type="project" value="UniProtKB-ARBA"/>
</dbReference>
<proteinExistence type="inferred from homology"/>
<dbReference type="InterPro" id="IPR027256">
    <property type="entry name" value="P-typ_ATPase_IB"/>
</dbReference>
<dbReference type="Gene3D" id="3.30.70.100">
    <property type="match status" value="2"/>
</dbReference>
<evidence type="ECO:0000256" key="6">
    <source>
        <dbReference type="ARBA" id="ARBA00022553"/>
    </source>
</evidence>
<evidence type="ECO:0000313" key="22">
    <source>
        <dbReference type="EMBL" id="CDM64283.1"/>
    </source>
</evidence>
<dbReference type="Pfam" id="PF00702">
    <property type="entry name" value="Hydrolase"/>
    <property type="match status" value="1"/>
</dbReference>
<reference evidence="22 23" key="1">
    <citation type="submission" date="2013-12" db="EMBL/GenBank/DDBJ databases">
        <authorList>
            <person name="Stott M."/>
        </authorList>
    </citation>
    <scope>NUCLEOTIDE SEQUENCE [LARGE SCALE GENOMIC DNA]</scope>
    <source>
        <strain evidence="22 23">K22</strain>
    </source>
</reference>
<dbReference type="InterPro" id="IPR044492">
    <property type="entry name" value="P_typ_ATPase_HD_dom"/>
</dbReference>
<dbReference type="Pfam" id="PF00403">
    <property type="entry name" value="HMA"/>
    <property type="match status" value="1"/>
</dbReference>
<gene>
    <name evidence="22" type="ORF">PYK22_00276</name>
</gene>
<feature type="transmembrane region" description="Helical" evidence="20">
    <location>
        <begin position="429"/>
        <end position="451"/>
    </location>
</feature>
<keyword evidence="17 20" id="KW-0472">Membrane</keyword>
<protein>
    <recommendedName>
        <fullName evidence="3">P-type Cu(+) transporter</fullName>
        <ecNumber evidence="3">7.2.2.8</ecNumber>
    </recommendedName>
    <alternativeName>
        <fullName evidence="18">Cu(+)-exporting ATPase</fullName>
    </alternativeName>
</protein>
<dbReference type="GO" id="GO:0005507">
    <property type="term" value="F:copper ion binding"/>
    <property type="evidence" value="ECO:0007669"/>
    <property type="project" value="TreeGrafter"/>
</dbReference>
<dbReference type="SUPFAM" id="SSF56784">
    <property type="entry name" value="HAD-like"/>
    <property type="match status" value="1"/>
</dbReference>
<dbReference type="NCBIfam" id="TIGR01512">
    <property type="entry name" value="ATPase-IB2_Cd"/>
    <property type="match status" value="1"/>
</dbReference>
<dbReference type="GO" id="GO:0005886">
    <property type="term" value="C:plasma membrane"/>
    <property type="evidence" value="ECO:0007669"/>
    <property type="project" value="UniProtKB-SubCell"/>
</dbReference>
<dbReference type="Gene3D" id="3.40.1110.10">
    <property type="entry name" value="Calcium-transporting ATPase, cytoplasmic domain N"/>
    <property type="match status" value="1"/>
</dbReference>
<feature type="transmembrane region" description="Helical" evidence="20">
    <location>
        <begin position="801"/>
        <end position="823"/>
    </location>
</feature>
<evidence type="ECO:0000256" key="11">
    <source>
        <dbReference type="ARBA" id="ARBA00022840"/>
    </source>
</evidence>
<dbReference type="InterPro" id="IPR023299">
    <property type="entry name" value="ATPase_P-typ_cyto_dom_N"/>
</dbReference>
<dbReference type="InterPro" id="IPR023298">
    <property type="entry name" value="ATPase_P-typ_TM_dom_sf"/>
</dbReference>
<dbReference type="FunFam" id="3.30.70.100:FF:000005">
    <property type="entry name" value="Copper-exporting P-type ATPase A"/>
    <property type="match status" value="1"/>
</dbReference>
<evidence type="ECO:0000256" key="7">
    <source>
        <dbReference type="ARBA" id="ARBA00022692"/>
    </source>
</evidence>
<keyword evidence="16" id="KW-0406">Ion transport</keyword>
<keyword evidence="13" id="KW-1278">Translocase</keyword>
<dbReference type="SUPFAM" id="SSF55008">
    <property type="entry name" value="HMA, heavy metal-associated domain"/>
    <property type="match status" value="2"/>
</dbReference>
<evidence type="ECO:0000256" key="10">
    <source>
        <dbReference type="ARBA" id="ARBA00022796"/>
    </source>
</evidence>
<keyword evidence="8 20" id="KW-0479">Metal-binding</keyword>
<evidence type="ECO:0000256" key="17">
    <source>
        <dbReference type="ARBA" id="ARBA00023136"/>
    </source>
</evidence>
<keyword evidence="14 20" id="KW-1133">Transmembrane helix</keyword>
<evidence type="ECO:0000256" key="13">
    <source>
        <dbReference type="ARBA" id="ARBA00022967"/>
    </source>
</evidence>
<feature type="domain" description="HMA" evidence="21">
    <location>
        <begin position="19"/>
        <end position="85"/>
    </location>
</feature>
<keyword evidence="11 20" id="KW-0067">ATP-binding</keyword>
<dbReference type="PROSITE" id="PS00154">
    <property type="entry name" value="ATPASE_E1_E2"/>
    <property type="match status" value="1"/>
</dbReference>
<dbReference type="InterPro" id="IPR059000">
    <property type="entry name" value="ATPase_P-type_domA"/>
</dbReference>
<evidence type="ECO:0000256" key="20">
    <source>
        <dbReference type="RuleBase" id="RU362081"/>
    </source>
</evidence>
<feature type="transmembrane region" description="Helical" evidence="20">
    <location>
        <begin position="463"/>
        <end position="482"/>
    </location>
</feature>
<evidence type="ECO:0000313" key="23">
    <source>
        <dbReference type="Proteomes" id="UP000031518"/>
    </source>
</evidence>
<keyword evidence="22" id="KW-0378">Hydrolase</keyword>
<evidence type="ECO:0000256" key="9">
    <source>
        <dbReference type="ARBA" id="ARBA00022741"/>
    </source>
</evidence>
<dbReference type="Gene3D" id="2.70.150.10">
    <property type="entry name" value="Calcium-transporting ATPase, cytoplasmic transduction domain A"/>
    <property type="match status" value="1"/>
</dbReference>
<organism evidence="22 23">
    <name type="scientific">Pyrinomonas methylaliphatogenes</name>
    <dbReference type="NCBI Taxonomy" id="454194"/>
    <lineage>
        <taxon>Bacteria</taxon>
        <taxon>Pseudomonadati</taxon>
        <taxon>Acidobacteriota</taxon>
        <taxon>Blastocatellia</taxon>
        <taxon>Blastocatellales</taxon>
        <taxon>Pyrinomonadaceae</taxon>
        <taxon>Pyrinomonas</taxon>
    </lineage>
</organism>
<evidence type="ECO:0000256" key="16">
    <source>
        <dbReference type="ARBA" id="ARBA00023065"/>
    </source>
</evidence>
<feature type="transmembrane region" description="Helical" evidence="20">
    <location>
        <begin position="183"/>
        <end position="201"/>
    </location>
</feature>
<comment type="catalytic activity">
    <reaction evidence="19">
        <text>Cu(+)(in) + ATP + H2O = Cu(+)(out) + ADP + phosphate + H(+)</text>
        <dbReference type="Rhea" id="RHEA:25792"/>
        <dbReference type="ChEBI" id="CHEBI:15377"/>
        <dbReference type="ChEBI" id="CHEBI:15378"/>
        <dbReference type="ChEBI" id="CHEBI:30616"/>
        <dbReference type="ChEBI" id="CHEBI:43474"/>
        <dbReference type="ChEBI" id="CHEBI:49552"/>
        <dbReference type="ChEBI" id="CHEBI:456216"/>
        <dbReference type="EC" id="7.2.2.8"/>
    </reaction>
</comment>
<comment type="similarity">
    <text evidence="2 20">Belongs to the cation transport ATPase (P-type) (TC 3.A.3) family. Type IB subfamily.</text>
</comment>
<keyword evidence="4" id="KW-0813">Transport</keyword>
<dbReference type="PRINTS" id="PR00119">
    <property type="entry name" value="CATATPASE"/>
</dbReference>
<dbReference type="SFLD" id="SFLDF00027">
    <property type="entry name" value="p-type_atpase"/>
    <property type="match status" value="1"/>
</dbReference>
<dbReference type="AlphaFoldDB" id="A0A0B6WSS3"/>
<dbReference type="FunFam" id="3.40.50.1000:FF:000144">
    <property type="entry name" value="copper-transporting ATPase 1 isoform X2"/>
    <property type="match status" value="1"/>
</dbReference>
<dbReference type="Gene3D" id="3.40.50.1000">
    <property type="entry name" value="HAD superfamily/HAD-like"/>
    <property type="match status" value="1"/>
</dbReference>
<reference evidence="22 23" key="2">
    <citation type="submission" date="2015-01" db="EMBL/GenBank/DDBJ databases">
        <title>Complete genome sequence of Pyrinomonas methylaliphatogenes type strain K22T.</title>
        <authorList>
            <person name="Lee K.C.Y."/>
            <person name="Power J.F."/>
            <person name="Dunfield P.F."/>
            <person name="Morgan X.C."/>
            <person name="Huttenhower C."/>
            <person name="Stott M.B."/>
        </authorList>
    </citation>
    <scope>NUCLEOTIDE SEQUENCE [LARGE SCALE GENOMIC DNA]</scope>
    <source>
        <strain evidence="22 23">K22</strain>
    </source>
</reference>
<dbReference type="CDD" id="cd02094">
    <property type="entry name" value="P-type_ATPase_Cu-like"/>
    <property type="match status" value="1"/>
</dbReference>
<dbReference type="InterPro" id="IPR036163">
    <property type="entry name" value="HMA_dom_sf"/>
</dbReference>
<evidence type="ECO:0000256" key="12">
    <source>
        <dbReference type="ARBA" id="ARBA00022842"/>
    </source>
</evidence>
<dbReference type="FunFam" id="2.70.150.10:FF:000020">
    <property type="entry name" value="Copper-exporting P-type ATPase A"/>
    <property type="match status" value="1"/>
</dbReference>
<dbReference type="GO" id="GO:0140581">
    <property type="term" value="F:P-type monovalent copper transporter activity"/>
    <property type="evidence" value="ECO:0007669"/>
    <property type="project" value="UniProtKB-EC"/>
</dbReference>
<dbReference type="NCBIfam" id="TIGR01525">
    <property type="entry name" value="ATPase-IB_hvy"/>
    <property type="match status" value="1"/>
</dbReference>
<evidence type="ECO:0000256" key="8">
    <source>
        <dbReference type="ARBA" id="ARBA00022723"/>
    </source>
</evidence>
<dbReference type="STRING" id="454194.PYK22_00276"/>
<keyword evidence="10" id="KW-0187">Copper transport</keyword>
<keyword evidence="23" id="KW-1185">Reference proteome</keyword>
<dbReference type="GO" id="GO:0043682">
    <property type="term" value="F:P-type divalent copper transporter activity"/>
    <property type="evidence" value="ECO:0007669"/>
    <property type="project" value="TreeGrafter"/>
</dbReference>
<keyword evidence="15" id="KW-0186">Copper</keyword>
<dbReference type="PANTHER" id="PTHR43520:SF8">
    <property type="entry name" value="P-TYPE CU(+) TRANSPORTER"/>
    <property type="match status" value="1"/>
</dbReference>
<dbReference type="PRINTS" id="PR00942">
    <property type="entry name" value="CUATPASEI"/>
</dbReference>
<dbReference type="GO" id="GO:0005524">
    <property type="term" value="F:ATP binding"/>
    <property type="evidence" value="ECO:0007669"/>
    <property type="project" value="UniProtKB-UniRule"/>
</dbReference>
<comment type="subcellular location">
    <subcellularLocation>
        <location evidence="1">Cell membrane</location>
        <topology evidence="1">Multi-pass membrane protein</topology>
    </subcellularLocation>
</comment>
<dbReference type="NCBIfam" id="TIGR01494">
    <property type="entry name" value="ATPase_P-type"/>
    <property type="match status" value="1"/>
</dbReference>
<dbReference type="InterPro" id="IPR001757">
    <property type="entry name" value="P_typ_ATPase"/>
</dbReference>
<evidence type="ECO:0000256" key="19">
    <source>
        <dbReference type="ARBA" id="ARBA00049289"/>
    </source>
</evidence>
<sequence>MKASVDQTEIEDGREAGTERVDLPITGMTCAACARRIERQLRKVAGVKQANVNFATSRATVEYDPRACDARRLIAAVKDVGYDVGGRSHVSFIVDDSARPSGSSQPLESHLKRLRGVVEASFNLVNMEVRVEYLPGVTDAQAIRRAIEEFGYQVRETSGEGPHGLVEEDDAHAAEYRSLRRKFIVAAVLSLPVLFIAMSHGRFDFPGSDWLQLVLTTPVVFYCGAQFYRGAWAAFRHRAADMNTLIAVGTGTAYVYSVAATIFPRFFAPAATGHGVPVYFEATSVIIALILLGRMLEARAKGRTSDAIRRLIGLQPRTARVIRDGRELEVQVEEVVPGDLVVVRPGEKIPVDGVIIEGSSAVDESMLTGESLPVEKGPGDEVFGATINRTGSFKFRATKVGKDTVLQQIVKLVQEAQGAKAPVARLADVVSGIFTPIVICVAIATFVVWYVAAPTDVRLNMALVNFVSVLIIACPCALGLATPTAIMVGTGRGAELGILIKGGEALETAHRLQVVVLDKTGTITKGRPTVVDIVAANDLATDELLRLIASAERASEHPLGEAIVRAAQARGLELSEPNDFKALAGYGIEAQVGGRKLLLGNLKLMRERQVALDGFEAQAAKLAADGKTPVYAAVDGRFAGLIAIADEIKPEAREAVAMLELMGLEVVMITGDDRRTAAAVARTVGIERVLAEVLPQDKAREVKRLQQEEKKTVGMVGDGINDAPALAQADVGIAIGTGTDVAIEASDITLIRDDLRSVATSIRLARATMRVIRQNLFWAFIYNTLGIPVAAGVLYPFTGWLLSPIIASAAMSLSSVSVVANSLRLRRFR</sequence>
<evidence type="ECO:0000256" key="4">
    <source>
        <dbReference type="ARBA" id="ARBA00022448"/>
    </source>
</evidence>
<evidence type="ECO:0000256" key="5">
    <source>
        <dbReference type="ARBA" id="ARBA00022475"/>
    </source>
</evidence>
<dbReference type="GO" id="GO:0055070">
    <property type="term" value="P:copper ion homeostasis"/>
    <property type="evidence" value="ECO:0007669"/>
    <property type="project" value="TreeGrafter"/>
</dbReference>
<dbReference type="InterPro" id="IPR017969">
    <property type="entry name" value="Heavy-metal-associated_CS"/>
</dbReference>
<dbReference type="InterPro" id="IPR018303">
    <property type="entry name" value="ATPase_P-typ_P_site"/>
</dbReference>
<dbReference type="EC" id="7.2.2.8" evidence="3"/>
<dbReference type="SFLD" id="SFLDG00002">
    <property type="entry name" value="C1.7:_P-type_atpase_like"/>
    <property type="match status" value="1"/>
</dbReference>
<keyword evidence="9 20" id="KW-0547">Nucleotide-binding</keyword>
<accession>A0A0B6WSS3</accession>
<keyword evidence="7 20" id="KW-0812">Transmembrane</keyword>
<feature type="transmembrane region" description="Helical" evidence="20">
    <location>
        <begin position="776"/>
        <end position="795"/>
    </location>
</feature>
<keyword evidence="12" id="KW-0460">Magnesium</keyword>
<feature type="transmembrane region" description="Helical" evidence="20">
    <location>
        <begin position="213"/>
        <end position="232"/>
    </location>
</feature>
<dbReference type="SUPFAM" id="SSF81665">
    <property type="entry name" value="Calcium ATPase, transmembrane domain M"/>
    <property type="match status" value="1"/>
</dbReference>
<evidence type="ECO:0000256" key="14">
    <source>
        <dbReference type="ARBA" id="ARBA00022989"/>
    </source>
</evidence>
<evidence type="ECO:0000256" key="18">
    <source>
        <dbReference type="ARBA" id="ARBA00033239"/>
    </source>
</evidence>
<dbReference type="EMBL" id="CBXV010000001">
    <property type="protein sequence ID" value="CDM64283.1"/>
    <property type="molecule type" value="Genomic_DNA"/>
</dbReference>
<feature type="transmembrane region" description="Helical" evidence="20">
    <location>
        <begin position="278"/>
        <end position="296"/>
    </location>
</feature>
<evidence type="ECO:0000256" key="15">
    <source>
        <dbReference type="ARBA" id="ARBA00023008"/>
    </source>
</evidence>
<dbReference type="Proteomes" id="UP000031518">
    <property type="component" value="Unassembled WGS sequence"/>
</dbReference>
<dbReference type="InterPro" id="IPR023214">
    <property type="entry name" value="HAD_sf"/>
</dbReference>